<evidence type="ECO:0000313" key="1">
    <source>
        <dbReference type="EMBL" id="JAH84314.1"/>
    </source>
</evidence>
<reference evidence="1" key="1">
    <citation type="submission" date="2014-11" db="EMBL/GenBank/DDBJ databases">
        <authorList>
            <person name="Amaro Gonzalez C."/>
        </authorList>
    </citation>
    <scope>NUCLEOTIDE SEQUENCE</scope>
</reference>
<protein>
    <submittedName>
        <fullName evidence="1">Uncharacterized protein</fullName>
    </submittedName>
</protein>
<reference evidence="1" key="2">
    <citation type="journal article" date="2015" name="Fish Shellfish Immunol.">
        <title>Early steps in the European eel (Anguilla anguilla)-Vibrio vulnificus interaction in the gills: Role of the RtxA13 toxin.</title>
        <authorList>
            <person name="Callol A."/>
            <person name="Pajuelo D."/>
            <person name="Ebbesson L."/>
            <person name="Teles M."/>
            <person name="MacKenzie S."/>
            <person name="Amaro C."/>
        </authorList>
    </citation>
    <scope>NUCLEOTIDE SEQUENCE</scope>
</reference>
<sequence>MGRRCGTSGP</sequence>
<proteinExistence type="predicted"/>
<dbReference type="EMBL" id="GBXM01024263">
    <property type="protein sequence ID" value="JAH84314.1"/>
    <property type="molecule type" value="Transcribed_RNA"/>
</dbReference>
<accession>A0A0E9W1R1</accession>
<organism evidence="1">
    <name type="scientific">Anguilla anguilla</name>
    <name type="common">European freshwater eel</name>
    <name type="synonym">Muraena anguilla</name>
    <dbReference type="NCBI Taxonomy" id="7936"/>
    <lineage>
        <taxon>Eukaryota</taxon>
        <taxon>Metazoa</taxon>
        <taxon>Chordata</taxon>
        <taxon>Craniata</taxon>
        <taxon>Vertebrata</taxon>
        <taxon>Euteleostomi</taxon>
        <taxon>Actinopterygii</taxon>
        <taxon>Neopterygii</taxon>
        <taxon>Teleostei</taxon>
        <taxon>Anguilliformes</taxon>
        <taxon>Anguillidae</taxon>
        <taxon>Anguilla</taxon>
    </lineage>
</organism>
<name>A0A0E9W1R1_ANGAN</name>